<name>A0A8J7CFP4_9CYAN</name>
<keyword evidence="2" id="KW-0479">Metal-binding</keyword>
<dbReference type="PANTHER" id="PTHR30632">
    <property type="entry name" value="MOLYBDATE-BINDING PERIPLASMIC PROTEIN"/>
    <property type="match status" value="1"/>
</dbReference>
<evidence type="ECO:0000256" key="3">
    <source>
        <dbReference type="ARBA" id="ARBA00022729"/>
    </source>
</evidence>
<evidence type="ECO:0000256" key="2">
    <source>
        <dbReference type="ARBA" id="ARBA00022723"/>
    </source>
</evidence>
<dbReference type="Gene3D" id="3.40.190.10">
    <property type="entry name" value="Periplasmic binding protein-like II"/>
    <property type="match status" value="2"/>
</dbReference>
<proteinExistence type="inferred from homology"/>
<dbReference type="GO" id="GO:0015689">
    <property type="term" value="P:molybdate ion transport"/>
    <property type="evidence" value="ECO:0007669"/>
    <property type="project" value="InterPro"/>
</dbReference>
<protein>
    <submittedName>
        <fullName evidence="5">Molybdate ABC transporter substrate-binding protein</fullName>
    </submittedName>
</protein>
<dbReference type="PANTHER" id="PTHR30632:SF0">
    <property type="entry name" value="SULFATE-BINDING PROTEIN"/>
    <property type="match status" value="1"/>
</dbReference>
<evidence type="ECO:0000313" key="6">
    <source>
        <dbReference type="Proteomes" id="UP000629098"/>
    </source>
</evidence>
<dbReference type="NCBIfam" id="TIGR01256">
    <property type="entry name" value="modA"/>
    <property type="match status" value="1"/>
</dbReference>
<accession>A0A8J7CFP4</accession>
<dbReference type="InterPro" id="IPR050682">
    <property type="entry name" value="ModA/WtpA"/>
</dbReference>
<dbReference type="GO" id="GO:0030973">
    <property type="term" value="F:molybdate ion binding"/>
    <property type="evidence" value="ECO:0007669"/>
    <property type="project" value="TreeGrafter"/>
</dbReference>
<gene>
    <name evidence="5" type="primary">modA</name>
    <name evidence="5" type="ORF">ICL16_24845</name>
</gene>
<organism evidence="5 6">
    <name type="scientific">Iningainema tapete BLCC-T55</name>
    <dbReference type="NCBI Taxonomy" id="2748662"/>
    <lineage>
        <taxon>Bacteria</taxon>
        <taxon>Bacillati</taxon>
        <taxon>Cyanobacteriota</taxon>
        <taxon>Cyanophyceae</taxon>
        <taxon>Nostocales</taxon>
        <taxon>Scytonemataceae</taxon>
        <taxon>Iningainema tapete</taxon>
    </lineage>
</organism>
<keyword evidence="3 4" id="KW-0732">Signal</keyword>
<dbReference type="SUPFAM" id="SSF53850">
    <property type="entry name" value="Periplasmic binding protein-like II"/>
    <property type="match status" value="1"/>
</dbReference>
<evidence type="ECO:0000313" key="5">
    <source>
        <dbReference type="EMBL" id="MBD2775200.1"/>
    </source>
</evidence>
<dbReference type="RefSeq" id="WP_190833274.1">
    <property type="nucleotide sequence ID" value="NZ_CAWPPI010000076.1"/>
</dbReference>
<keyword evidence="6" id="KW-1185">Reference proteome</keyword>
<dbReference type="InterPro" id="IPR005950">
    <property type="entry name" value="ModA"/>
</dbReference>
<comment type="similarity">
    <text evidence="1">Belongs to the bacterial solute-binding protein ModA family.</text>
</comment>
<reference evidence="5" key="1">
    <citation type="submission" date="2020-09" db="EMBL/GenBank/DDBJ databases">
        <title>Iningainema tapete sp. nov. (Scytonemataceae, Cyanobacteria) from greenhouses in central Florida (USA) produces two types of nodularin with biosynthetic potential for microcystin-LR and anabaenopeptins.</title>
        <authorList>
            <person name="Berthold D.E."/>
            <person name="Lefler F.W."/>
            <person name="Huang I.-S."/>
            <person name="Abdulla H."/>
            <person name="Zimba P.V."/>
            <person name="Laughinghouse H.D. IV."/>
        </authorList>
    </citation>
    <scope>NUCLEOTIDE SEQUENCE</scope>
    <source>
        <strain evidence="5">BLCCT55</strain>
    </source>
</reference>
<comment type="caution">
    <text evidence="5">The sequence shown here is derived from an EMBL/GenBank/DDBJ whole genome shotgun (WGS) entry which is preliminary data.</text>
</comment>
<sequence length="311" mass="32730">MKKYLFAVSLITGIVSATLASKVQAVTLYNAGSLRNALGEISNNFTQTYGIGVTQVSGPSGSLRARIEQEFSSLGASADVFASADIGNPQKLFESGLGSPVVNFIDNRLVALVKPGLSVTSDNLLDLFLDPNIRLATSTPILDPSGDYAQEIFQKADSIKPGSFQILDSKALRLVGGAPTSVTPPAGVDNFKYILVDERSADVGLVYYTSALASVAAASDLQIVELPNNLATEAKYGLSVLKGASVDSEKLAQYILSPEGQQVLLKYGFTSPQYTSVPEGQGVVGMVFALGVAFALQKKLAQKQQVKVGDV</sequence>
<evidence type="ECO:0000256" key="4">
    <source>
        <dbReference type="SAM" id="SignalP"/>
    </source>
</evidence>
<dbReference type="AlphaFoldDB" id="A0A8J7CFP4"/>
<dbReference type="GO" id="GO:0046872">
    <property type="term" value="F:metal ion binding"/>
    <property type="evidence" value="ECO:0007669"/>
    <property type="project" value="UniProtKB-KW"/>
</dbReference>
<evidence type="ECO:0000256" key="1">
    <source>
        <dbReference type="ARBA" id="ARBA00009175"/>
    </source>
</evidence>
<dbReference type="EMBL" id="JACXAE010000076">
    <property type="protein sequence ID" value="MBD2775200.1"/>
    <property type="molecule type" value="Genomic_DNA"/>
</dbReference>
<dbReference type="Pfam" id="PF13531">
    <property type="entry name" value="SBP_bac_11"/>
    <property type="match status" value="1"/>
</dbReference>
<feature type="signal peptide" evidence="4">
    <location>
        <begin position="1"/>
        <end position="25"/>
    </location>
</feature>
<dbReference type="Proteomes" id="UP000629098">
    <property type="component" value="Unassembled WGS sequence"/>
</dbReference>
<feature type="chain" id="PRO_5035241375" evidence="4">
    <location>
        <begin position="26"/>
        <end position="311"/>
    </location>
</feature>